<dbReference type="EC" id="6.1.1.19" evidence="9"/>
<dbReference type="RefSeq" id="WP_092793535.1">
    <property type="nucleotide sequence ID" value="NZ_FOPC01000013.1"/>
</dbReference>
<evidence type="ECO:0000256" key="4">
    <source>
        <dbReference type="ARBA" id="ARBA00022741"/>
    </source>
</evidence>
<protein>
    <recommendedName>
        <fullName evidence="9">Arginine--tRNA ligase</fullName>
        <ecNumber evidence="9">6.1.1.19</ecNumber>
    </recommendedName>
    <alternativeName>
        <fullName evidence="9">Arginyl-tRNA synthetase</fullName>
        <shortName evidence="9">ArgRS</shortName>
    </alternativeName>
</protein>
<keyword evidence="4 9" id="KW-0547">Nucleotide-binding</keyword>
<keyword evidence="7 9" id="KW-0030">Aminoacyl-tRNA synthetase</keyword>
<dbReference type="PANTHER" id="PTHR11956:SF5">
    <property type="entry name" value="ARGININE--TRNA LIGASE, CYTOPLASMIC"/>
    <property type="match status" value="1"/>
</dbReference>
<dbReference type="SUPFAM" id="SSF55190">
    <property type="entry name" value="Arginyl-tRNA synthetase (ArgRS), N-terminal 'additional' domain"/>
    <property type="match status" value="1"/>
</dbReference>
<keyword evidence="3 9" id="KW-0436">Ligase</keyword>
<dbReference type="Gene3D" id="3.40.50.620">
    <property type="entry name" value="HUPs"/>
    <property type="match status" value="1"/>
</dbReference>
<dbReference type="InterPro" id="IPR014729">
    <property type="entry name" value="Rossmann-like_a/b/a_fold"/>
</dbReference>
<proteinExistence type="inferred from homology"/>
<evidence type="ECO:0000256" key="6">
    <source>
        <dbReference type="ARBA" id="ARBA00022917"/>
    </source>
</evidence>
<dbReference type="SUPFAM" id="SSF52374">
    <property type="entry name" value="Nucleotidylyl transferase"/>
    <property type="match status" value="1"/>
</dbReference>
<keyword evidence="6 9" id="KW-0648">Protein biosynthesis</keyword>
<dbReference type="Proteomes" id="UP000199642">
    <property type="component" value="Unassembled WGS sequence"/>
</dbReference>
<dbReference type="OrthoDB" id="9805987at2"/>
<evidence type="ECO:0000313" key="14">
    <source>
        <dbReference type="Proteomes" id="UP000199642"/>
    </source>
</evidence>
<comment type="subunit">
    <text evidence="9">Monomer.</text>
</comment>
<evidence type="ECO:0000256" key="10">
    <source>
        <dbReference type="RuleBase" id="RU363038"/>
    </source>
</evidence>
<dbReference type="GO" id="GO:0005737">
    <property type="term" value="C:cytoplasm"/>
    <property type="evidence" value="ECO:0007669"/>
    <property type="project" value="UniProtKB-SubCell"/>
</dbReference>
<organism evidence="13 14">
    <name type="scientific">Algoriphagus hitonicola</name>
    <dbReference type="NCBI Taxonomy" id="435880"/>
    <lineage>
        <taxon>Bacteria</taxon>
        <taxon>Pseudomonadati</taxon>
        <taxon>Bacteroidota</taxon>
        <taxon>Cytophagia</taxon>
        <taxon>Cytophagales</taxon>
        <taxon>Cyclobacteriaceae</taxon>
        <taxon>Algoriphagus</taxon>
    </lineage>
</organism>
<evidence type="ECO:0000256" key="8">
    <source>
        <dbReference type="ARBA" id="ARBA00049339"/>
    </source>
</evidence>
<feature type="short sequence motif" description="'HIGH' region" evidence="9">
    <location>
        <begin position="123"/>
        <end position="133"/>
    </location>
</feature>
<accession>A0A1I2WMR3</accession>
<name>A0A1I2WMR3_9BACT</name>
<dbReference type="Gene3D" id="3.30.1360.70">
    <property type="entry name" value="Arginyl tRNA synthetase N-terminal domain"/>
    <property type="match status" value="1"/>
</dbReference>
<feature type="domain" description="DALR anticodon binding" evidence="11">
    <location>
        <begin position="476"/>
        <end position="596"/>
    </location>
</feature>
<keyword evidence="2 9" id="KW-0963">Cytoplasm</keyword>
<dbReference type="EMBL" id="FOPC01000013">
    <property type="protein sequence ID" value="SFH02019.1"/>
    <property type="molecule type" value="Genomic_DNA"/>
</dbReference>
<reference evidence="14" key="1">
    <citation type="submission" date="2016-10" db="EMBL/GenBank/DDBJ databases">
        <authorList>
            <person name="Varghese N."/>
            <person name="Submissions S."/>
        </authorList>
    </citation>
    <scope>NUCLEOTIDE SEQUENCE [LARGE SCALE GENOMIC DNA]</scope>
    <source>
        <strain evidence="14">DSM 19315</strain>
    </source>
</reference>
<dbReference type="InterPro" id="IPR035684">
    <property type="entry name" value="ArgRS_core"/>
</dbReference>
<dbReference type="STRING" id="435880.SAMN04487988_11361"/>
<dbReference type="Gene3D" id="1.10.730.10">
    <property type="entry name" value="Isoleucyl-tRNA Synthetase, Domain 1"/>
    <property type="match status" value="1"/>
</dbReference>
<dbReference type="SMART" id="SM01016">
    <property type="entry name" value="Arg_tRNA_synt_N"/>
    <property type="match status" value="1"/>
</dbReference>
<feature type="domain" description="Arginyl tRNA synthetase N-terminal" evidence="12">
    <location>
        <begin position="5"/>
        <end position="88"/>
    </location>
</feature>
<dbReference type="Pfam" id="PF00750">
    <property type="entry name" value="tRNA-synt_1d"/>
    <property type="match status" value="1"/>
</dbReference>
<keyword evidence="14" id="KW-1185">Reference proteome</keyword>
<comment type="similarity">
    <text evidence="1 9 10">Belongs to the class-I aminoacyl-tRNA synthetase family.</text>
</comment>
<sequence length="596" mass="67551">MSIQQNILSGIQQAFHQIFKLEVELDKLSLAPTRKEFEGTYTFVVFSYLKETKISPEMTASKIGDFLKENCGDVADYNVVKGFLNLVLNENSWIDVFTSLYAKENIGQLPTNGQKVMVEYSSPNTNKPLHLGHLRNNFLGYSVAEILKANGYEVIKSNLVNDRGIHICKSMVAYQHFGNGETPESAGLKGDHLAGKYYVLFDKEYKKQIKELLEKGQTEEEAKKNAPILIEAQDMLRKWEANDSETVALWKQMNEWVYAGFEATYQTMGVDFDKFYYESDTYLLGKDIVVEGLQKGVFFKKENGSVWVDLTDEGLDEKLVLRADGTSVYITQDMGTADLKYQDFQIDKSVYVVGNEQDYHFDVLFKIMRKLGRPYGPGLYHLSYGMVDLPTGKMKSREGTVVDADDLMQEMIDTAESHTKELGKIEGFDEKQAKELYKILGLGALKYFLLKVDPKKRMLFNPKESIEFQGNTGPFIQYSHARIASILRKADQIGVNFQTPNFSQIDQLADSESALILVLNDFEKKINQAGAEYSPAVIAQYLFDLAKEYNRFYADVPIFSENDATLLAFRVALSAQTAKTIKKGMRLLGIAVPDRM</sequence>
<dbReference type="InterPro" id="IPR008909">
    <property type="entry name" value="DALR_anticod-bd"/>
</dbReference>
<evidence type="ECO:0000256" key="7">
    <source>
        <dbReference type="ARBA" id="ARBA00023146"/>
    </source>
</evidence>
<dbReference type="InterPro" id="IPR001278">
    <property type="entry name" value="Arg-tRNA-ligase"/>
</dbReference>
<dbReference type="InterPro" id="IPR036695">
    <property type="entry name" value="Arg-tRNA-synth_N_sf"/>
</dbReference>
<evidence type="ECO:0000313" key="13">
    <source>
        <dbReference type="EMBL" id="SFH02019.1"/>
    </source>
</evidence>
<dbReference type="HAMAP" id="MF_00123">
    <property type="entry name" value="Arg_tRNA_synth"/>
    <property type="match status" value="1"/>
</dbReference>
<dbReference type="InterPro" id="IPR005148">
    <property type="entry name" value="Arg-tRNA-synth_N"/>
</dbReference>
<dbReference type="InterPro" id="IPR009080">
    <property type="entry name" value="tRNAsynth_Ia_anticodon-bd"/>
</dbReference>
<gene>
    <name evidence="9" type="primary">argS</name>
    <name evidence="13" type="ORF">SAMN04487988_11361</name>
</gene>
<dbReference type="GO" id="GO:0005524">
    <property type="term" value="F:ATP binding"/>
    <property type="evidence" value="ECO:0007669"/>
    <property type="project" value="UniProtKB-UniRule"/>
</dbReference>
<dbReference type="Pfam" id="PF05746">
    <property type="entry name" value="DALR_1"/>
    <property type="match status" value="1"/>
</dbReference>
<evidence type="ECO:0000259" key="11">
    <source>
        <dbReference type="SMART" id="SM00836"/>
    </source>
</evidence>
<dbReference type="GO" id="GO:0006420">
    <property type="term" value="P:arginyl-tRNA aminoacylation"/>
    <property type="evidence" value="ECO:0007669"/>
    <property type="project" value="UniProtKB-UniRule"/>
</dbReference>
<dbReference type="InterPro" id="IPR001412">
    <property type="entry name" value="aa-tRNA-synth_I_CS"/>
</dbReference>
<comment type="catalytic activity">
    <reaction evidence="8 9">
        <text>tRNA(Arg) + L-arginine + ATP = L-arginyl-tRNA(Arg) + AMP + diphosphate</text>
        <dbReference type="Rhea" id="RHEA:20301"/>
        <dbReference type="Rhea" id="RHEA-COMP:9658"/>
        <dbReference type="Rhea" id="RHEA-COMP:9673"/>
        <dbReference type="ChEBI" id="CHEBI:30616"/>
        <dbReference type="ChEBI" id="CHEBI:32682"/>
        <dbReference type="ChEBI" id="CHEBI:33019"/>
        <dbReference type="ChEBI" id="CHEBI:78442"/>
        <dbReference type="ChEBI" id="CHEBI:78513"/>
        <dbReference type="ChEBI" id="CHEBI:456215"/>
        <dbReference type="EC" id="6.1.1.19"/>
    </reaction>
</comment>
<dbReference type="PRINTS" id="PR01038">
    <property type="entry name" value="TRNASYNTHARG"/>
</dbReference>
<dbReference type="SUPFAM" id="SSF47323">
    <property type="entry name" value="Anticodon-binding domain of a subclass of class I aminoacyl-tRNA synthetases"/>
    <property type="match status" value="1"/>
</dbReference>
<evidence type="ECO:0000256" key="9">
    <source>
        <dbReference type="HAMAP-Rule" id="MF_00123"/>
    </source>
</evidence>
<evidence type="ECO:0000256" key="1">
    <source>
        <dbReference type="ARBA" id="ARBA00005594"/>
    </source>
</evidence>
<dbReference type="NCBIfam" id="TIGR00456">
    <property type="entry name" value="argS"/>
    <property type="match status" value="1"/>
</dbReference>
<dbReference type="PANTHER" id="PTHR11956">
    <property type="entry name" value="ARGINYL-TRNA SYNTHETASE"/>
    <property type="match status" value="1"/>
</dbReference>
<comment type="subcellular location">
    <subcellularLocation>
        <location evidence="9">Cytoplasm</location>
    </subcellularLocation>
</comment>
<evidence type="ECO:0000256" key="3">
    <source>
        <dbReference type="ARBA" id="ARBA00022598"/>
    </source>
</evidence>
<evidence type="ECO:0000256" key="5">
    <source>
        <dbReference type="ARBA" id="ARBA00022840"/>
    </source>
</evidence>
<dbReference type="SMART" id="SM00836">
    <property type="entry name" value="DALR_1"/>
    <property type="match status" value="1"/>
</dbReference>
<evidence type="ECO:0000256" key="2">
    <source>
        <dbReference type="ARBA" id="ARBA00022490"/>
    </source>
</evidence>
<dbReference type="PROSITE" id="PS00178">
    <property type="entry name" value="AA_TRNA_LIGASE_I"/>
    <property type="match status" value="1"/>
</dbReference>
<dbReference type="FunFam" id="3.40.50.620:FF:000125">
    <property type="entry name" value="Arginine--tRNA ligase"/>
    <property type="match status" value="1"/>
</dbReference>
<dbReference type="AlphaFoldDB" id="A0A1I2WMR3"/>
<dbReference type="GO" id="GO:0004814">
    <property type="term" value="F:arginine-tRNA ligase activity"/>
    <property type="evidence" value="ECO:0007669"/>
    <property type="project" value="UniProtKB-UniRule"/>
</dbReference>
<evidence type="ECO:0000259" key="12">
    <source>
        <dbReference type="SMART" id="SM01016"/>
    </source>
</evidence>
<keyword evidence="5 9" id="KW-0067">ATP-binding</keyword>